<organism evidence="1 2">
    <name type="scientific">Enterocloster clostridioformis</name>
    <dbReference type="NCBI Taxonomy" id="1531"/>
    <lineage>
        <taxon>Bacteria</taxon>
        <taxon>Bacillati</taxon>
        <taxon>Bacillota</taxon>
        <taxon>Clostridia</taxon>
        <taxon>Lachnospirales</taxon>
        <taxon>Lachnospiraceae</taxon>
        <taxon>Enterocloster</taxon>
    </lineage>
</organism>
<name>A0A829VYS1_9FIRM</name>
<comment type="caution">
    <text evidence="1">The sequence shown here is derived from an EMBL/GenBank/DDBJ whole genome shotgun (WGS) entry which is preliminary data.</text>
</comment>
<evidence type="ECO:0000313" key="1">
    <source>
        <dbReference type="EMBL" id="GEA35097.1"/>
    </source>
</evidence>
<accession>A0A829VYS1</accession>
<dbReference type="Proteomes" id="UP000315200">
    <property type="component" value="Unassembled WGS sequence"/>
</dbReference>
<dbReference type="AlphaFoldDB" id="A0A829VYS1"/>
<sequence length="61" mass="6809">MLLVVCINSDKVLFLTGVRQTSYFVGGFSHIGADWTISGMITEMCGNARGYKEFWNISETL</sequence>
<evidence type="ECO:0000313" key="2">
    <source>
        <dbReference type="Proteomes" id="UP000315200"/>
    </source>
</evidence>
<reference evidence="1 2" key="1">
    <citation type="submission" date="2019-06" db="EMBL/GenBank/DDBJ databases">
        <title>Draft genome sequence of [Clostridium] clostridioforme NBRC 113352.</title>
        <authorList>
            <person name="Miura T."/>
            <person name="Furukawa M."/>
            <person name="Shimamura M."/>
            <person name="Ohyama Y."/>
            <person name="Yamazoe A."/>
            <person name="Kawasaki H."/>
        </authorList>
    </citation>
    <scope>NUCLEOTIDE SEQUENCE [LARGE SCALE GENOMIC DNA]</scope>
    <source>
        <strain evidence="1 2">NBRC 113352</strain>
    </source>
</reference>
<proteinExistence type="predicted"/>
<gene>
    <name evidence="1" type="ORF">Ccl03g_08100</name>
</gene>
<dbReference type="EMBL" id="BJLB01000001">
    <property type="protein sequence ID" value="GEA35097.1"/>
    <property type="molecule type" value="Genomic_DNA"/>
</dbReference>
<protein>
    <submittedName>
        <fullName evidence="1">Uncharacterized protein</fullName>
    </submittedName>
</protein>